<dbReference type="InParanoid" id="A0A1Y1Z374"/>
<reference evidence="4 5" key="1">
    <citation type="submission" date="2016-07" db="EMBL/GenBank/DDBJ databases">
        <title>Pervasive Adenine N6-methylation of Active Genes in Fungi.</title>
        <authorList>
            <consortium name="DOE Joint Genome Institute"/>
            <person name="Mondo S.J."/>
            <person name="Dannebaum R.O."/>
            <person name="Kuo R.C."/>
            <person name="Labutti K."/>
            <person name="Haridas S."/>
            <person name="Kuo A."/>
            <person name="Salamov A."/>
            <person name="Ahrendt S.R."/>
            <person name="Lipzen A."/>
            <person name="Sullivan W."/>
            <person name="Andreopoulos W.B."/>
            <person name="Clum A."/>
            <person name="Lindquist E."/>
            <person name="Daum C."/>
            <person name="Ramamoorthy G.K."/>
            <person name="Gryganskyi A."/>
            <person name="Culley D."/>
            <person name="Magnuson J.K."/>
            <person name="James T.Y."/>
            <person name="O'Malley M.A."/>
            <person name="Stajich J.E."/>
            <person name="Spatafora J.W."/>
            <person name="Visel A."/>
            <person name="Grigoriev I.V."/>
        </authorList>
    </citation>
    <scope>NUCLEOTIDE SEQUENCE [LARGE SCALE GENOMIC DNA]</scope>
    <source>
        <strain evidence="4 5">CBS 931.73</strain>
    </source>
</reference>
<feature type="compositionally biased region" description="Polar residues" evidence="3">
    <location>
        <begin position="524"/>
        <end position="536"/>
    </location>
</feature>
<feature type="coiled-coil region" evidence="2">
    <location>
        <begin position="54"/>
        <end position="285"/>
    </location>
</feature>
<sequence length="656" mass="75439">MLKEKDKDIILAAEIGQSLLESNDKLKLEYELAMQALRERTALDGEAFETPDSSAKWENERNELYSQLAELERSNLDLQERLEQTLQKAGDNDRESDKKVKQAEAQLLAVTKELENQLRRNDDLEENNKRLANEKNELIKGKKKFDGKDEQLEKVQILAHDLECTVKALSTNKQELEAKLFAVISENNILQEKLMRFEEEMEEYHSLQDQYQEQNNELSSATYALEEARETIMALENRISVIEPESQKGPDRAGVTLFDEVEDRRQELENKHQHLSQKHAGLLKAHTMTIHQQERMKNHISRLTQLSHNRSNEEKMRRLEQALGQTQSENKMLMNRISQLERSSDLDQFEYAVSGSHQGNTNGQNGGSLDEKNELIDCLRLRVDQLSDETESLRRELRTGQMLKLSLDEKIMELEGLLHEREYELDHTRTVNAQVKFELDELKLKHKIMKDNQLSALEEEHIPRGVQETKQEPSSPPQPMQTTLHTKSPDHVENDQQMAPKLTESPVDKMLPKARSLFDELTAVDNTNEAGSINSEAQEDEESDEDMVVVNKPSPVRSIMTDEFDQSGEPIDEQEPIEHQPSTPVSKPHQEDSPELEEDEFSDQEENVHFVKSDGGPKIKSPHPRKLGFAANSPSTKPKQYHVRSQKANPNECNQQ</sequence>
<dbReference type="InterPro" id="IPR051149">
    <property type="entry name" value="Spindly/BICDR_Dynein_Adapter"/>
</dbReference>
<feature type="compositionally biased region" description="Polar residues" evidence="3">
    <location>
        <begin position="646"/>
        <end position="656"/>
    </location>
</feature>
<feature type="region of interest" description="Disordered" evidence="3">
    <location>
        <begin position="523"/>
        <end position="656"/>
    </location>
</feature>
<dbReference type="STRING" id="1314790.A0A1Y1Z374"/>
<dbReference type="OrthoDB" id="5599949at2759"/>
<evidence type="ECO:0000256" key="1">
    <source>
        <dbReference type="ARBA" id="ARBA00023054"/>
    </source>
</evidence>
<feature type="compositionally biased region" description="Basic and acidic residues" evidence="3">
    <location>
        <begin position="606"/>
        <end position="617"/>
    </location>
</feature>
<feature type="compositionally biased region" description="Acidic residues" evidence="3">
    <location>
        <begin position="562"/>
        <end position="575"/>
    </location>
</feature>
<accession>A0A1Y1Z374</accession>
<comment type="caution">
    <text evidence="4">The sequence shown here is derived from an EMBL/GenBank/DDBJ whole genome shotgun (WGS) entry which is preliminary data.</text>
</comment>
<organism evidence="4 5">
    <name type="scientific">Basidiobolus meristosporus CBS 931.73</name>
    <dbReference type="NCBI Taxonomy" id="1314790"/>
    <lineage>
        <taxon>Eukaryota</taxon>
        <taxon>Fungi</taxon>
        <taxon>Fungi incertae sedis</taxon>
        <taxon>Zoopagomycota</taxon>
        <taxon>Entomophthoromycotina</taxon>
        <taxon>Basidiobolomycetes</taxon>
        <taxon>Basidiobolales</taxon>
        <taxon>Basidiobolaceae</taxon>
        <taxon>Basidiobolus</taxon>
    </lineage>
</organism>
<keyword evidence="1 2" id="KW-0175">Coiled coil</keyword>
<evidence type="ECO:0000256" key="2">
    <source>
        <dbReference type="SAM" id="Coils"/>
    </source>
</evidence>
<feature type="coiled-coil region" evidence="2">
    <location>
        <begin position="369"/>
        <end position="396"/>
    </location>
</feature>
<evidence type="ECO:0000313" key="4">
    <source>
        <dbReference type="EMBL" id="ORY04738.1"/>
    </source>
</evidence>
<dbReference type="PANTHER" id="PTHR32123">
    <property type="entry name" value="BICD FAMILY-LIKE CARGO ADAPTER"/>
    <property type="match status" value="1"/>
</dbReference>
<keyword evidence="5" id="KW-1185">Reference proteome</keyword>
<protein>
    <submittedName>
        <fullName evidence="4">Uncharacterized protein</fullName>
    </submittedName>
</protein>
<dbReference type="EMBL" id="MCFE01000032">
    <property type="protein sequence ID" value="ORY04738.1"/>
    <property type="molecule type" value="Genomic_DNA"/>
</dbReference>
<evidence type="ECO:0000313" key="5">
    <source>
        <dbReference type="Proteomes" id="UP000193498"/>
    </source>
</evidence>
<proteinExistence type="predicted"/>
<evidence type="ECO:0000256" key="3">
    <source>
        <dbReference type="SAM" id="MobiDB-lite"/>
    </source>
</evidence>
<feature type="compositionally biased region" description="Acidic residues" evidence="3">
    <location>
        <begin position="593"/>
        <end position="605"/>
    </location>
</feature>
<dbReference type="Proteomes" id="UP000193498">
    <property type="component" value="Unassembled WGS sequence"/>
</dbReference>
<name>A0A1Y1Z374_9FUNG</name>
<feature type="coiled-coil region" evidence="2">
    <location>
        <begin position="309"/>
        <end position="343"/>
    </location>
</feature>
<feature type="compositionally biased region" description="Acidic residues" evidence="3">
    <location>
        <begin position="537"/>
        <end position="547"/>
    </location>
</feature>
<dbReference type="PANTHER" id="PTHR32123:SF9">
    <property type="entry name" value="PROTEIN SPINDLY"/>
    <property type="match status" value="1"/>
</dbReference>
<dbReference type="AlphaFoldDB" id="A0A1Y1Z374"/>
<feature type="region of interest" description="Disordered" evidence="3">
    <location>
        <begin position="463"/>
        <end position="494"/>
    </location>
</feature>
<gene>
    <name evidence="4" type="ORF">K493DRAFT_333833</name>
</gene>